<dbReference type="InterPro" id="IPR002295">
    <property type="entry name" value="N4/N6-MTase_EcoPI_Mod-like"/>
</dbReference>
<dbReference type="GO" id="GO:0032259">
    <property type="term" value="P:methylation"/>
    <property type="evidence" value="ECO:0007669"/>
    <property type="project" value="UniProtKB-KW"/>
</dbReference>
<gene>
    <name evidence="6" type="ORF">GCM10011401_06030</name>
</gene>
<dbReference type="GO" id="GO:0008170">
    <property type="term" value="F:N-methyltransferase activity"/>
    <property type="evidence" value="ECO:0007669"/>
    <property type="project" value="InterPro"/>
</dbReference>
<evidence type="ECO:0000256" key="3">
    <source>
        <dbReference type="ARBA" id="ARBA00022679"/>
    </source>
</evidence>
<dbReference type="InterPro" id="IPR029063">
    <property type="entry name" value="SAM-dependent_MTases_sf"/>
</dbReference>
<evidence type="ECO:0000259" key="5">
    <source>
        <dbReference type="Pfam" id="PF01555"/>
    </source>
</evidence>
<dbReference type="AlphaFoldDB" id="A0A917EP48"/>
<dbReference type="SUPFAM" id="SSF53335">
    <property type="entry name" value="S-adenosyl-L-methionine-dependent methyltransferases"/>
    <property type="match status" value="1"/>
</dbReference>
<feature type="domain" description="DNA methylase N-4/N-6" evidence="5">
    <location>
        <begin position="133"/>
        <end position="455"/>
    </location>
</feature>
<dbReference type="PRINTS" id="PR00506">
    <property type="entry name" value="D21N6MTFRASE"/>
</dbReference>
<proteinExistence type="inferred from homology"/>
<dbReference type="Gene3D" id="3.40.50.150">
    <property type="entry name" value="Vaccinia Virus protein VP39"/>
    <property type="match status" value="1"/>
</dbReference>
<keyword evidence="3" id="KW-0808">Transferase</keyword>
<evidence type="ECO:0000313" key="6">
    <source>
        <dbReference type="EMBL" id="GGE61869.1"/>
    </source>
</evidence>
<keyword evidence="7" id="KW-1185">Reference proteome</keyword>
<dbReference type="Pfam" id="PF01555">
    <property type="entry name" value="N6_N4_Mtase"/>
    <property type="match status" value="1"/>
</dbReference>
<name>A0A917EP48_9MICC</name>
<evidence type="ECO:0000313" key="7">
    <source>
        <dbReference type="Proteomes" id="UP000633136"/>
    </source>
</evidence>
<dbReference type="GO" id="GO:0003677">
    <property type="term" value="F:DNA binding"/>
    <property type="evidence" value="ECO:0007669"/>
    <property type="project" value="InterPro"/>
</dbReference>
<reference evidence="6" key="1">
    <citation type="journal article" date="2014" name="Int. J. Syst. Evol. Microbiol.">
        <title>Complete genome sequence of Corynebacterium casei LMG S-19264T (=DSM 44701T), isolated from a smear-ripened cheese.</title>
        <authorList>
            <consortium name="US DOE Joint Genome Institute (JGI-PGF)"/>
            <person name="Walter F."/>
            <person name="Albersmeier A."/>
            <person name="Kalinowski J."/>
            <person name="Ruckert C."/>
        </authorList>
    </citation>
    <scope>NUCLEOTIDE SEQUENCE</scope>
    <source>
        <strain evidence="6">CGMCC 1.15388</strain>
    </source>
</reference>
<accession>A0A917EP48</accession>
<evidence type="ECO:0000256" key="1">
    <source>
        <dbReference type="ARBA" id="ARBA00006594"/>
    </source>
</evidence>
<dbReference type="EMBL" id="BMIS01000002">
    <property type="protein sequence ID" value="GGE61869.1"/>
    <property type="molecule type" value="Genomic_DNA"/>
</dbReference>
<dbReference type="PROSITE" id="PS00092">
    <property type="entry name" value="N6_MTASE"/>
    <property type="match status" value="1"/>
</dbReference>
<protein>
    <recommendedName>
        <fullName evidence="5">DNA methylase N-4/N-6 domain-containing protein</fullName>
    </recommendedName>
</protein>
<reference evidence="6" key="2">
    <citation type="submission" date="2020-09" db="EMBL/GenBank/DDBJ databases">
        <authorList>
            <person name="Sun Q."/>
            <person name="Zhou Y."/>
        </authorList>
    </citation>
    <scope>NUCLEOTIDE SEQUENCE</scope>
    <source>
        <strain evidence="6">CGMCC 1.15388</strain>
    </source>
</reference>
<comment type="similarity">
    <text evidence="1">Belongs to the N(4)/N(6)-methyltransferase family.</text>
</comment>
<dbReference type="Proteomes" id="UP000633136">
    <property type="component" value="Unassembled WGS sequence"/>
</dbReference>
<sequence length="652" mass="74070">MRALRQNRRFGLVFDRHLPELVSLPEHPVLPGCRVTLRAHTPESKEEVPTWRVQSVEGSGSERRVTALGAEGEITLSAAELVVVREFDEPIYPGLRSVQKIDHGADDDPNHVVISGENHHALQMLHLTHRSAVDLIYIDPPYNTGNKGWIYNDRYVQQADPYKHSKWLSFMEKRLRQARGLLKDAGVIMVAIGDDEHHRLRMLMDQIFGKENFISDVVWQGGRKNDARYVSNGADYMLVYARRLDALGEREIRWREEKPGVHEVLAQGEKVWAEHGPDEDAATAEMRAWFKKQPKDSPVQAMARNVYFLPDGRLCRDTDISWPGGGGETYDVLHPATGKPVPVPSRGWAFSSPERMQEAIDGGWVIFRKDHTKPISLKRPLIDTTGQVVMSVFERQRTHAGRHVQDVLGDKRFPFPKDHEVLMRWIRLAAPQDAVVLDFFGGSGSTAEAVIRLNAEDGGSRQSILVTNNELSDKDARRLSKAGHQPGDPEWEDRGVFRYVTRPRLATVVTGERPDGSRYSEGIPANLEFFEVTYLQDSRVRRDKEFRVLAPLLWLGTGARGRRIDDPAERGWDCTDRYAVLADIDAAEPFLQELNRRAQQRDELPEHVYVITGSSAEYAAVTVRLPGELRGRTHRLYDDYLRHFENLTGDDA</sequence>
<keyword evidence="2" id="KW-0489">Methyltransferase</keyword>
<evidence type="ECO:0000256" key="4">
    <source>
        <dbReference type="ARBA" id="ARBA00022691"/>
    </source>
</evidence>
<dbReference type="InterPro" id="IPR002052">
    <property type="entry name" value="DNA_methylase_N6_adenine_CS"/>
</dbReference>
<organism evidence="6 7">
    <name type="scientific">Nesterenkonia cremea</name>
    <dbReference type="NCBI Taxonomy" id="1882340"/>
    <lineage>
        <taxon>Bacteria</taxon>
        <taxon>Bacillati</taxon>
        <taxon>Actinomycetota</taxon>
        <taxon>Actinomycetes</taxon>
        <taxon>Micrococcales</taxon>
        <taxon>Micrococcaceae</taxon>
        <taxon>Nesterenkonia</taxon>
    </lineage>
</organism>
<keyword evidence="4" id="KW-0949">S-adenosyl-L-methionine</keyword>
<dbReference type="InterPro" id="IPR002941">
    <property type="entry name" value="DNA_methylase_N4/N6"/>
</dbReference>
<comment type="caution">
    <text evidence="6">The sequence shown here is derived from an EMBL/GenBank/DDBJ whole genome shotgun (WGS) entry which is preliminary data.</text>
</comment>
<evidence type="ECO:0000256" key="2">
    <source>
        <dbReference type="ARBA" id="ARBA00022603"/>
    </source>
</evidence>